<evidence type="ECO:0000313" key="4">
    <source>
        <dbReference type="EMBL" id="SJL05229.1"/>
    </source>
</evidence>
<evidence type="ECO:0000313" key="5">
    <source>
        <dbReference type="Proteomes" id="UP000219338"/>
    </source>
</evidence>
<keyword evidence="1" id="KW-0694">RNA-binding</keyword>
<feature type="coiled-coil region" evidence="2">
    <location>
        <begin position="108"/>
        <end position="142"/>
    </location>
</feature>
<dbReference type="InterPro" id="IPR035979">
    <property type="entry name" value="RBD_domain_sf"/>
</dbReference>
<keyword evidence="2" id="KW-0175">Coiled coil</keyword>
<evidence type="ECO:0000259" key="3">
    <source>
        <dbReference type="PROSITE" id="PS50102"/>
    </source>
</evidence>
<sequence length="144" mass="17034">MHNYCTWCICLMHNLLQNLPESIMKEQLIVLFFQYPNLHKVCLVPSKKDIAFMEYLDKESLDIAKDALHNYKLNGENKIKYKLLTEECATTKEKYEEAVGVHDEWKATKVKEAQLEKLKADKEAQMEKLKNLQKLEEEQKVEEK</sequence>
<dbReference type="Gene3D" id="3.30.70.330">
    <property type="match status" value="1"/>
</dbReference>
<dbReference type="OrthoDB" id="266020at2759"/>
<organism evidence="4 5">
    <name type="scientific">Armillaria ostoyae</name>
    <name type="common">Armillaria root rot fungus</name>
    <dbReference type="NCBI Taxonomy" id="47428"/>
    <lineage>
        <taxon>Eukaryota</taxon>
        <taxon>Fungi</taxon>
        <taxon>Dikarya</taxon>
        <taxon>Basidiomycota</taxon>
        <taxon>Agaricomycotina</taxon>
        <taxon>Agaricomycetes</taxon>
        <taxon>Agaricomycetidae</taxon>
        <taxon>Agaricales</taxon>
        <taxon>Marasmiineae</taxon>
        <taxon>Physalacriaceae</taxon>
        <taxon>Armillaria</taxon>
    </lineage>
</organism>
<dbReference type="InterPro" id="IPR012677">
    <property type="entry name" value="Nucleotide-bd_a/b_plait_sf"/>
</dbReference>
<evidence type="ECO:0000256" key="1">
    <source>
        <dbReference type="PROSITE-ProRule" id="PRU00176"/>
    </source>
</evidence>
<accession>A0A284R957</accession>
<name>A0A284R957_ARMOS</name>
<dbReference type="Proteomes" id="UP000219338">
    <property type="component" value="Unassembled WGS sequence"/>
</dbReference>
<dbReference type="STRING" id="47428.A0A284R957"/>
<dbReference type="AlphaFoldDB" id="A0A284R957"/>
<feature type="domain" description="RRM" evidence="3">
    <location>
        <begin position="12"/>
        <end position="86"/>
    </location>
</feature>
<dbReference type="FunFam" id="3.30.70.330:FF:000029">
    <property type="entry name" value="U2 small nuclear ribonucleoprotein B"/>
    <property type="match status" value="1"/>
</dbReference>
<gene>
    <name evidence="4" type="ORF">ARMOST_08595</name>
</gene>
<keyword evidence="5" id="KW-1185">Reference proteome</keyword>
<dbReference type="GO" id="GO:0003723">
    <property type="term" value="F:RNA binding"/>
    <property type="evidence" value="ECO:0007669"/>
    <property type="project" value="UniProtKB-UniRule"/>
</dbReference>
<dbReference type="EMBL" id="FUEG01000006">
    <property type="protein sequence ID" value="SJL05229.1"/>
    <property type="molecule type" value="Genomic_DNA"/>
</dbReference>
<proteinExistence type="predicted"/>
<protein>
    <recommendedName>
        <fullName evidence="3">RRM domain-containing protein</fullName>
    </recommendedName>
</protein>
<dbReference type="PROSITE" id="PS50102">
    <property type="entry name" value="RRM"/>
    <property type="match status" value="1"/>
</dbReference>
<dbReference type="InterPro" id="IPR000504">
    <property type="entry name" value="RRM_dom"/>
</dbReference>
<dbReference type="SUPFAM" id="SSF54928">
    <property type="entry name" value="RNA-binding domain, RBD"/>
    <property type="match status" value="1"/>
</dbReference>
<dbReference type="Pfam" id="PF00076">
    <property type="entry name" value="RRM_1"/>
    <property type="match status" value="1"/>
</dbReference>
<evidence type="ECO:0000256" key="2">
    <source>
        <dbReference type="SAM" id="Coils"/>
    </source>
</evidence>
<reference evidence="5" key="1">
    <citation type="journal article" date="2017" name="Nat. Ecol. Evol.">
        <title>Genome expansion and lineage-specific genetic innovations in the forest pathogenic fungi Armillaria.</title>
        <authorList>
            <person name="Sipos G."/>
            <person name="Prasanna A.N."/>
            <person name="Walter M.C."/>
            <person name="O'Connor E."/>
            <person name="Balint B."/>
            <person name="Krizsan K."/>
            <person name="Kiss B."/>
            <person name="Hess J."/>
            <person name="Varga T."/>
            <person name="Slot J."/>
            <person name="Riley R."/>
            <person name="Boka B."/>
            <person name="Rigling D."/>
            <person name="Barry K."/>
            <person name="Lee J."/>
            <person name="Mihaltcheva S."/>
            <person name="LaButti K."/>
            <person name="Lipzen A."/>
            <person name="Waldron R."/>
            <person name="Moloney N.M."/>
            <person name="Sperisen C."/>
            <person name="Kredics L."/>
            <person name="Vagvoelgyi C."/>
            <person name="Patrignani A."/>
            <person name="Fitzpatrick D."/>
            <person name="Nagy I."/>
            <person name="Doyle S."/>
            <person name="Anderson J.B."/>
            <person name="Grigoriev I.V."/>
            <person name="Gueldener U."/>
            <person name="Muensterkoetter M."/>
            <person name="Nagy L.G."/>
        </authorList>
    </citation>
    <scope>NUCLEOTIDE SEQUENCE [LARGE SCALE GENOMIC DNA]</scope>
    <source>
        <strain evidence="5">C18/9</strain>
    </source>
</reference>